<accession>A0AA37SUV1</accession>
<dbReference type="InterPro" id="IPR000182">
    <property type="entry name" value="GNAT_dom"/>
</dbReference>
<dbReference type="SUPFAM" id="SSF55729">
    <property type="entry name" value="Acyl-CoA N-acyltransferases (Nat)"/>
    <property type="match status" value="1"/>
</dbReference>
<dbReference type="Pfam" id="PF00583">
    <property type="entry name" value="Acetyltransf_1"/>
    <property type="match status" value="1"/>
</dbReference>
<keyword evidence="1" id="KW-0808">Transferase</keyword>
<sequence length="138" mass="15265">MKVIKLSKCNSELLANVDKDIFDGDISSSRLAEFVNTENHIALVAVHKELVIGQVIAYVHRHIDSPTELYIDNLGVSLDFRRKGVATKLIEALCVIGKSYGCEDVWVAAEVDNEAALSFYRAVKLEMVPAVVFDGTLR</sequence>
<keyword evidence="5" id="KW-1185">Reference proteome</keyword>
<protein>
    <recommendedName>
        <fullName evidence="3">N-acetyltransferase domain-containing protein</fullName>
    </recommendedName>
</protein>
<name>A0AA37SUV1_9ALTE</name>
<evidence type="ECO:0000256" key="2">
    <source>
        <dbReference type="ARBA" id="ARBA00023315"/>
    </source>
</evidence>
<evidence type="ECO:0000313" key="5">
    <source>
        <dbReference type="Proteomes" id="UP001156601"/>
    </source>
</evidence>
<dbReference type="InterPro" id="IPR051556">
    <property type="entry name" value="N-term/lysine_N-AcTrnsfr"/>
</dbReference>
<dbReference type="PROSITE" id="PS51186">
    <property type="entry name" value="GNAT"/>
    <property type="match status" value="1"/>
</dbReference>
<dbReference type="CDD" id="cd04301">
    <property type="entry name" value="NAT_SF"/>
    <property type="match status" value="1"/>
</dbReference>
<evidence type="ECO:0000256" key="1">
    <source>
        <dbReference type="ARBA" id="ARBA00022679"/>
    </source>
</evidence>
<reference evidence="4" key="2">
    <citation type="submission" date="2023-01" db="EMBL/GenBank/DDBJ databases">
        <title>Draft genome sequence of Agaribacter marinus strain NBRC 110023.</title>
        <authorList>
            <person name="Sun Q."/>
            <person name="Mori K."/>
        </authorList>
    </citation>
    <scope>NUCLEOTIDE SEQUENCE</scope>
    <source>
        <strain evidence="4">NBRC 110023</strain>
    </source>
</reference>
<dbReference type="AlphaFoldDB" id="A0AA37SUV1"/>
<dbReference type="Proteomes" id="UP001156601">
    <property type="component" value="Unassembled WGS sequence"/>
</dbReference>
<dbReference type="RefSeq" id="WP_284215919.1">
    <property type="nucleotide sequence ID" value="NZ_BSOT01000005.1"/>
</dbReference>
<reference evidence="4" key="1">
    <citation type="journal article" date="2014" name="Int. J. Syst. Evol. Microbiol.">
        <title>Complete genome sequence of Corynebacterium casei LMG S-19264T (=DSM 44701T), isolated from a smear-ripened cheese.</title>
        <authorList>
            <consortium name="US DOE Joint Genome Institute (JGI-PGF)"/>
            <person name="Walter F."/>
            <person name="Albersmeier A."/>
            <person name="Kalinowski J."/>
            <person name="Ruckert C."/>
        </authorList>
    </citation>
    <scope>NUCLEOTIDE SEQUENCE</scope>
    <source>
        <strain evidence="4">NBRC 110023</strain>
    </source>
</reference>
<dbReference type="GO" id="GO:0016747">
    <property type="term" value="F:acyltransferase activity, transferring groups other than amino-acyl groups"/>
    <property type="evidence" value="ECO:0007669"/>
    <property type="project" value="InterPro"/>
</dbReference>
<dbReference type="GO" id="GO:0007064">
    <property type="term" value="P:mitotic sister chromatid cohesion"/>
    <property type="evidence" value="ECO:0007669"/>
    <property type="project" value="TreeGrafter"/>
</dbReference>
<dbReference type="PANTHER" id="PTHR42919">
    <property type="entry name" value="N-ALPHA-ACETYLTRANSFERASE"/>
    <property type="match status" value="1"/>
</dbReference>
<dbReference type="Gene3D" id="3.40.630.30">
    <property type="match status" value="1"/>
</dbReference>
<comment type="caution">
    <text evidence="4">The sequence shown here is derived from an EMBL/GenBank/DDBJ whole genome shotgun (WGS) entry which is preliminary data.</text>
</comment>
<dbReference type="GO" id="GO:0031415">
    <property type="term" value="C:NatA complex"/>
    <property type="evidence" value="ECO:0007669"/>
    <property type="project" value="TreeGrafter"/>
</dbReference>
<dbReference type="EMBL" id="BSOT01000005">
    <property type="protein sequence ID" value="GLR69597.1"/>
    <property type="molecule type" value="Genomic_DNA"/>
</dbReference>
<dbReference type="InterPro" id="IPR016181">
    <property type="entry name" value="Acyl_CoA_acyltransferase"/>
</dbReference>
<evidence type="ECO:0000313" key="4">
    <source>
        <dbReference type="EMBL" id="GLR69597.1"/>
    </source>
</evidence>
<dbReference type="PANTHER" id="PTHR42919:SF8">
    <property type="entry name" value="N-ALPHA-ACETYLTRANSFERASE 50"/>
    <property type="match status" value="1"/>
</dbReference>
<organism evidence="4 5">
    <name type="scientific">Agaribacter marinus</name>
    <dbReference type="NCBI Taxonomy" id="1431249"/>
    <lineage>
        <taxon>Bacteria</taxon>
        <taxon>Pseudomonadati</taxon>
        <taxon>Pseudomonadota</taxon>
        <taxon>Gammaproteobacteria</taxon>
        <taxon>Alteromonadales</taxon>
        <taxon>Alteromonadaceae</taxon>
        <taxon>Agaribacter</taxon>
    </lineage>
</organism>
<proteinExistence type="predicted"/>
<keyword evidence="2" id="KW-0012">Acyltransferase</keyword>
<evidence type="ECO:0000259" key="3">
    <source>
        <dbReference type="PROSITE" id="PS51186"/>
    </source>
</evidence>
<feature type="domain" description="N-acetyltransferase" evidence="3">
    <location>
        <begin position="1"/>
        <end position="138"/>
    </location>
</feature>
<gene>
    <name evidence="4" type="ORF">GCM10007852_05050</name>
</gene>